<dbReference type="PANTHER" id="PTHR47328:SF1">
    <property type="entry name" value="RUTC FAMILY PROTEIN YOAB"/>
    <property type="match status" value="1"/>
</dbReference>
<dbReference type="Pfam" id="PF01042">
    <property type="entry name" value="Ribonuc_L-PSP"/>
    <property type="match status" value="1"/>
</dbReference>
<dbReference type="InterPro" id="IPR035959">
    <property type="entry name" value="RutC-like_sf"/>
</dbReference>
<gene>
    <name evidence="2" type="ORF">K6K13_10630</name>
</gene>
<keyword evidence="3" id="KW-1185">Reference proteome</keyword>
<protein>
    <submittedName>
        <fullName evidence="2">RidA family protein</fullName>
    </submittedName>
</protein>
<dbReference type="EMBL" id="CP081864">
    <property type="protein sequence ID" value="QZN97714.1"/>
    <property type="molecule type" value="Genomic_DNA"/>
</dbReference>
<dbReference type="InterPro" id="IPR006175">
    <property type="entry name" value="YjgF/YER057c/UK114"/>
</dbReference>
<evidence type="ECO:0000313" key="3">
    <source>
        <dbReference type="Proteomes" id="UP000825886"/>
    </source>
</evidence>
<dbReference type="PROSITE" id="PS01094">
    <property type="entry name" value="UPF0076"/>
    <property type="match status" value="1"/>
</dbReference>
<dbReference type="RefSeq" id="WP_222160749.1">
    <property type="nucleotide sequence ID" value="NZ_CP081864.1"/>
</dbReference>
<dbReference type="InterPro" id="IPR019897">
    <property type="entry name" value="RidA_CS"/>
</dbReference>
<reference evidence="2 3" key="1">
    <citation type="submission" date="2021-08" db="EMBL/GenBank/DDBJ databases">
        <title>Culture and genomic analysis of Symbiopectobacterium purcellii sp. nov. gen. nov., isolated from the leafhopper Empoasca decipiens.</title>
        <authorList>
            <person name="Nadal-Jimenez P."/>
            <person name="Siozios S."/>
            <person name="Halliday N."/>
            <person name="Camara M."/>
            <person name="Hurst G.D.D."/>
        </authorList>
    </citation>
    <scope>NUCLEOTIDE SEQUENCE [LARGE SCALE GENOMIC DNA]</scope>
    <source>
        <strain evidence="2 3">SyEd1</strain>
    </source>
</reference>
<dbReference type="PANTHER" id="PTHR47328">
    <property type="match status" value="1"/>
</dbReference>
<evidence type="ECO:0000256" key="1">
    <source>
        <dbReference type="ARBA" id="ARBA00010552"/>
    </source>
</evidence>
<accession>A0ABX9AR94</accession>
<organism evidence="2 3">
    <name type="scientific">Symbiopectobacterium purcellii</name>
    <dbReference type="NCBI Taxonomy" id="2871826"/>
    <lineage>
        <taxon>Bacteria</taxon>
        <taxon>Pseudomonadati</taxon>
        <taxon>Pseudomonadota</taxon>
        <taxon>Gammaproteobacteria</taxon>
        <taxon>Enterobacterales</taxon>
        <taxon>Enterobacteriaceae</taxon>
    </lineage>
</organism>
<proteinExistence type="inferred from homology"/>
<dbReference type="InterPro" id="IPR035709">
    <property type="entry name" value="YoaB-like"/>
</dbReference>
<comment type="similarity">
    <text evidence="1">Belongs to the RutC family.</text>
</comment>
<dbReference type="Proteomes" id="UP000825886">
    <property type="component" value="Chromosome"/>
</dbReference>
<dbReference type="SUPFAM" id="SSF55298">
    <property type="entry name" value="YjgF-like"/>
    <property type="match status" value="1"/>
</dbReference>
<name>A0ABX9AR94_9ENTR</name>
<dbReference type="CDD" id="cd06150">
    <property type="entry name" value="YjgF_YER057c_UK114_like_2"/>
    <property type="match status" value="1"/>
</dbReference>
<sequence>MTDIIRIQPEARWSDAVIHNSTLYYTSVPENLDAGAEAQTENALALLDAILKQNGSDKTRLLDVTIFLANAADFNAMNAAWDAWVVAGQAPVRCTVEARLMNPKYKVEIKAIAAL</sequence>
<evidence type="ECO:0000313" key="2">
    <source>
        <dbReference type="EMBL" id="QZN97714.1"/>
    </source>
</evidence>
<dbReference type="Gene3D" id="3.30.1330.40">
    <property type="entry name" value="RutC-like"/>
    <property type="match status" value="1"/>
</dbReference>